<gene>
    <name evidence="3" type="ORF">ARMA_0920</name>
</gene>
<dbReference type="RefSeq" id="WP_054492414.1">
    <property type="nucleotide sequence ID" value="NZ_BBZA01000061.1"/>
</dbReference>
<reference evidence="4" key="2">
    <citation type="submission" date="2015-08" db="EMBL/GenBank/DDBJ databases">
        <title>Draft Genome Sequence of a Heterotrophic Facultative Anaerobic Bacterium Ardenticatena maritima Strain 110S.</title>
        <authorList>
            <person name="Kawaichi S."/>
            <person name="Yoshida T."/>
            <person name="Sako Y."/>
            <person name="Nakamura R."/>
        </authorList>
    </citation>
    <scope>NUCLEOTIDE SEQUENCE [LARGE SCALE GENOMIC DNA]</scope>
    <source>
        <strain evidence="4">110S</strain>
    </source>
</reference>
<feature type="transmembrane region" description="Helical" evidence="1">
    <location>
        <begin position="588"/>
        <end position="606"/>
    </location>
</feature>
<dbReference type="SUPFAM" id="SSF53300">
    <property type="entry name" value="vWA-like"/>
    <property type="match status" value="1"/>
</dbReference>
<keyword evidence="4" id="KW-1185">Reference proteome</keyword>
<dbReference type="EMBL" id="BBZA01000061">
    <property type="protein sequence ID" value="GAP62497.1"/>
    <property type="molecule type" value="Genomic_DNA"/>
</dbReference>
<evidence type="ECO:0000313" key="4">
    <source>
        <dbReference type="Proteomes" id="UP000037784"/>
    </source>
</evidence>
<dbReference type="PANTHER" id="PTHR37464:SF1">
    <property type="entry name" value="BLL2463 PROTEIN"/>
    <property type="match status" value="1"/>
</dbReference>
<protein>
    <recommendedName>
        <fullName evidence="2">VWFA domain-containing protein</fullName>
    </recommendedName>
</protein>
<proteinExistence type="predicted"/>
<evidence type="ECO:0000313" key="3">
    <source>
        <dbReference type="EMBL" id="GAP62497.1"/>
    </source>
</evidence>
<dbReference type="PANTHER" id="PTHR37464">
    <property type="entry name" value="BLL2463 PROTEIN"/>
    <property type="match status" value="1"/>
</dbReference>
<organism evidence="3 4">
    <name type="scientific">Ardenticatena maritima</name>
    <dbReference type="NCBI Taxonomy" id="872965"/>
    <lineage>
        <taxon>Bacteria</taxon>
        <taxon>Bacillati</taxon>
        <taxon>Chloroflexota</taxon>
        <taxon>Ardenticatenia</taxon>
        <taxon>Ardenticatenales</taxon>
        <taxon>Ardenticatenaceae</taxon>
        <taxon>Ardenticatena</taxon>
    </lineage>
</organism>
<dbReference type="InterPro" id="IPR011933">
    <property type="entry name" value="Double_TM_dom"/>
</dbReference>
<keyword evidence="1" id="KW-1133">Transmembrane helix</keyword>
<dbReference type="Gene3D" id="3.40.50.410">
    <property type="entry name" value="von Willebrand factor, type A domain"/>
    <property type="match status" value="1"/>
</dbReference>
<dbReference type="Proteomes" id="UP000037784">
    <property type="component" value="Unassembled WGS sequence"/>
</dbReference>
<dbReference type="SMART" id="SM00327">
    <property type="entry name" value="VWA"/>
    <property type="match status" value="1"/>
</dbReference>
<dbReference type="Pfam" id="PF07584">
    <property type="entry name" value="BatA"/>
    <property type="match status" value="1"/>
</dbReference>
<name>A0A0M9UC62_9CHLR</name>
<dbReference type="AlphaFoldDB" id="A0A0M9UC62"/>
<keyword evidence="1" id="KW-0812">Transmembrane</keyword>
<keyword evidence="1" id="KW-0472">Membrane</keyword>
<dbReference type="InParanoid" id="A0A0M9UC62"/>
<evidence type="ECO:0000259" key="2">
    <source>
        <dbReference type="SMART" id="SM00327"/>
    </source>
</evidence>
<evidence type="ECO:0000256" key="1">
    <source>
        <dbReference type="SAM" id="Phobius"/>
    </source>
</evidence>
<accession>A0A0M9UC62</accession>
<dbReference type="Pfam" id="PF13519">
    <property type="entry name" value="VWA_2"/>
    <property type="match status" value="1"/>
</dbReference>
<dbReference type="InterPro" id="IPR002035">
    <property type="entry name" value="VWF_A"/>
</dbReference>
<feature type="transmembrane region" description="Helical" evidence="1">
    <location>
        <begin position="59"/>
        <end position="80"/>
    </location>
</feature>
<comment type="caution">
    <text evidence="3">The sequence shown here is derived from an EMBL/GenBank/DDBJ whole genome shotgun (WGS) entry which is preliminary data.</text>
</comment>
<feature type="transmembrane region" description="Helical" evidence="1">
    <location>
        <begin position="6"/>
        <end position="24"/>
    </location>
</feature>
<sequence length="627" mass="68016">MNFLTPLALGLAALSIPIIVLYLLRRRREEREVSSTLLWMRMVRDLEANAPWQRLQRHLLLFLQLLALLLLTLAAARPFIRVAGESAETVVVVLDTSLSMAAADTDDGTRFESAKRAVLNAFDQMPTNGRLTLLTAGITAQLRLANSHDRLALQEILDTLHPTDPDSNLTPALLLAGATVARQPNSRIIVVSDGAVRPPDTPITLSAPVAFVRVGSRGDNAGIAIARLERAQNETQLYVQVRAFGETESARRIVVESVDGTPLAAFEVVAPPNGYADHTFALPAVEAVHVRLSPTDFYPLDDEAWAVLPAADRRRVRLVTQGNIFLQTALALLPGVETEVVPLDADLSNAAPADLTILDAGWQGEALPEGNLFVIAPMQSTPPITVTGALSLPVAAPATANDPLLAYVDLDDLAILDGVATALPPWARPVLIDRASGAPLLWLGEENGRAIGLLAFDLHHSDLPLRVAFPVLIANLVDALTTSRADVPASTVVGRPLRVQVPPPISAVPITLPNGRTTTPEPRNGAITFTPQERGIYRMQWGDEETAFAVNAFTEQESNLTPAESLRVGITTDGAARPLPTEEGRREVWRWLALAAFAVLVLEWLIAHRDAWRLRRVGKWGWHHHRS</sequence>
<dbReference type="NCBIfam" id="TIGR02226">
    <property type="entry name" value="two_anch"/>
    <property type="match status" value="1"/>
</dbReference>
<dbReference type="CDD" id="cd00198">
    <property type="entry name" value="vWFA"/>
    <property type="match status" value="1"/>
</dbReference>
<dbReference type="InterPro" id="IPR024163">
    <property type="entry name" value="Aerotolerance_reg_N"/>
</dbReference>
<dbReference type="InterPro" id="IPR036465">
    <property type="entry name" value="vWFA_dom_sf"/>
</dbReference>
<dbReference type="OrthoDB" id="9780136at2"/>
<feature type="domain" description="VWFA" evidence="2">
    <location>
        <begin position="86"/>
        <end position="249"/>
    </location>
</feature>
<reference evidence="3 4" key="1">
    <citation type="journal article" date="2015" name="Genome Announc.">
        <title>Draft Genome Sequence of a Heterotrophic Facultative Anaerobic Thermophilic Bacterium, Ardenticatena maritima Strain 110ST.</title>
        <authorList>
            <person name="Kawaichi S."/>
            <person name="Yoshida T."/>
            <person name="Sako Y."/>
            <person name="Nakamura R."/>
        </authorList>
    </citation>
    <scope>NUCLEOTIDE SEQUENCE [LARGE SCALE GENOMIC DNA]</scope>
    <source>
        <strain evidence="3 4">110S</strain>
    </source>
</reference>